<keyword evidence="1" id="KW-0732">Signal</keyword>
<protein>
    <submittedName>
        <fullName evidence="3">Uncharacterized protein</fullName>
    </submittedName>
</protein>
<feature type="region of interest" description="Disordered" evidence="2">
    <location>
        <begin position="53"/>
        <end position="84"/>
    </location>
</feature>
<organism evidence="3 4">
    <name type="scientific">Paenibacillus larvae subsp. pulvifaciens</name>
    <dbReference type="NCBI Taxonomy" id="1477"/>
    <lineage>
        <taxon>Bacteria</taxon>
        <taxon>Bacillati</taxon>
        <taxon>Bacillota</taxon>
        <taxon>Bacilli</taxon>
        <taxon>Bacillales</taxon>
        <taxon>Paenibacillaceae</taxon>
        <taxon>Paenibacillus</taxon>
    </lineage>
</organism>
<proteinExistence type="predicted"/>
<accession>A0A1V0UYQ4</accession>
<evidence type="ECO:0000313" key="3">
    <source>
        <dbReference type="EMBL" id="ARF70313.1"/>
    </source>
</evidence>
<evidence type="ECO:0000256" key="2">
    <source>
        <dbReference type="SAM" id="MobiDB-lite"/>
    </source>
</evidence>
<dbReference type="InterPro" id="IPR029050">
    <property type="entry name" value="Immunoprotect_excell_Ig-like"/>
</dbReference>
<dbReference type="Proteomes" id="UP000192727">
    <property type="component" value="Chromosome"/>
</dbReference>
<feature type="compositionally biased region" description="Polar residues" evidence="2">
    <location>
        <begin position="53"/>
        <end position="78"/>
    </location>
</feature>
<evidence type="ECO:0000256" key="1">
    <source>
        <dbReference type="ARBA" id="ARBA00022729"/>
    </source>
</evidence>
<name>A0A1V0UYQ4_9BACL</name>
<sequence>MFRKLWEFTSIYGNMKLILYFLDKLEVVMKRRFKFLTHLVPLFVLAIVTSGCGSDSSKTANSSNTPESKPTPSATVSPTPKPEDDIWTRYDNAKWVDDFKGLKSEIVGVAVSDKAPDFKDSTKTISVVALVFNLENTTNEKFTTYPDLSRLVTSTGEQLEKPTQVIDESGFADIGGEIEKGVKKVATLVWELKKSKAADIEWIKLQWDTRPGSEYDTKEKRKTYEVELKLK</sequence>
<dbReference type="EMBL" id="CP020557">
    <property type="protein sequence ID" value="ARF70313.1"/>
    <property type="molecule type" value="Genomic_DNA"/>
</dbReference>
<evidence type="ECO:0000313" key="4">
    <source>
        <dbReference type="Proteomes" id="UP000192727"/>
    </source>
</evidence>
<reference evidence="3 4" key="1">
    <citation type="submission" date="2017-03" db="EMBL/GenBank/DDBJ databases">
        <title>Paenibacillus larvae genome sequencing.</title>
        <authorList>
            <person name="Dingman D.W."/>
        </authorList>
    </citation>
    <scope>NUCLEOTIDE SEQUENCE [LARGE SCALE GENOMIC DNA]</scope>
    <source>
        <strain evidence="3 4">SAG 10367</strain>
    </source>
</reference>
<dbReference type="Gene3D" id="2.60.40.1240">
    <property type="match status" value="1"/>
</dbReference>
<gene>
    <name evidence="3" type="ORF">B7C51_24420</name>
</gene>
<dbReference type="AlphaFoldDB" id="A0A1V0UYQ4"/>